<keyword evidence="1" id="KW-0326">Glycosidase</keyword>
<name>A0ACC1I3W2_9FUNG</name>
<comment type="caution">
    <text evidence="1">The sequence shown here is derived from an EMBL/GenBank/DDBJ whole genome shotgun (WGS) entry which is preliminary data.</text>
</comment>
<reference evidence="1" key="1">
    <citation type="submission" date="2022-07" db="EMBL/GenBank/DDBJ databases">
        <title>Phylogenomic reconstructions and comparative analyses of Kickxellomycotina fungi.</title>
        <authorList>
            <person name="Reynolds N.K."/>
            <person name="Stajich J.E."/>
            <person name="Barry K."/>
            <person name="Grigoriev I.V."/>
            <person name="Crous P."/>
            <person name="Smith M.E."/>
        </authorList>
    </citation>
    <scope>NUCLEOTIDE SEQUENCE</scope>
    <source>
        <strain evidence="1">Benny 63K</strain>
    </source>
</reference>
<gene>
    <name evidence="1" type="primary">NAG1_8</name>
    <name evidence="1" type="ORF">LPJ66_010705</name>
</gene>
<dbReference type="EMBL" id="JANBPG010002911">
    <property type="protein sequence ID" value="KAJ1884239.1"/>
    <property type="molecule type" value="Genomic_DNA"/>
</dbReference>
<protein>
    <submittedName>
        <fullName evidence="1">Glucosamine-6-phosphate isomerase (Glucosamine-6-phosphate deaminase) (GNPDA) (GlcN6P deaminase)</fullName>
        <ecNumber evidence="1">3.2.1.52</ecNumber>
    </submittedName>
</protein>
<sequence length="263" mass="28914">MLFMKITVSTIGLLAALPTALAVWPIPQVYGQGSFNSQVSRVTIKAKGNIGTIANTAIQRYNTIINNESFTAPVNYNQGVVKTSGTFSGLEVVVADYSDKLDLGTDESYTLDIPVNGKATLNAKTSYGVVRGLETFSQLVFANGKSKAIQNTPIHIEDAPLFSHRGILFDSARNYFSVKSIHRILDAMSFNKMNVLHWHIVDAQSWPVESKTYPELHAKGAYGADMQYSHNDVRGIIQYAKERGIRVIPEFDVPGHTYIVGEA</sequence>
<evidence type="ECO:0000313" key="1">
    <source>
        <dbReference type="EMBL" id="KAJ1884239.1"/>
    </source>
</evidence>
<dbReference type="Proteomes" id="UP001150581">
    <property type="component" value="Unassembled WGS sequence"/>
</dbReference>
<accession>A0ACC1I3W2</accession>
<evidence type="ECO:0000313" key="2">
    <source>
        <dbReference type="Proteomes" id="UP001150581"/>
    </source>
</evidence>
<organism evidence="1 2">
    <name type="scientific">Kickxella alabastrina</name>
    <dbReference type="NCBI Taxonomy" id="61397"/>
    <lineage>
        <taxon>Eukaryota</taxon>
        <taxon>Fungi</taxon>
        <taxon>Fungi incertae sedis</taxon>
        <taxon>Zoopagomycota</taxon>
        <taxon>Kickxellomycotina</taxon>
        <taxon>Kickxellomycetes</taxon>
        <taxon>Kickxellales</taxon>
        <taxon>Kickxellaceae</taxon>
        <taxon>Kickxella</taxon>
    </lineage>
</organism>
<proteinExistence type="predicted"/>
<feature type="non-terminal residue" evidence="1">
    <location>
        <position position="263"/>
    </location>
</feature>
<keyword evidence="1" id="KW-0413">Isomerase</keyword>
<keyword evidence="2" id="KW-1185">Reference proteome</keyword>
<keyword evidence="1" id="KW-0378">Hydrolase</keyword>
<dbReference type="EC" id="3.2.1.52" evidence="1"/>